<dbReference type="Proteomes" id="UP000887565">
    <property type="component" value="Unplaced"/>
</dbReference>
<dbReference type="PANTHER" id="PTHR43404:SF1">
    <property type="entry name" value="MNN4P"/>
    <property type="match status" value="1"/>
</dbReference>
<dbReference type="WBParaSite" id="nRc.2.0.1.t31871-RA">
    <property type="protein sequence ID" value="nRc.2.0.1.t31871-RA"/>
    <property type="gene ID" value="nRc.2.0.1.g31871"/>
</dbReference>
<dbReference type="InterPro" id="IPR007074">
    <property type="entry name" value="LicD/FKTN/FKRP_NTP_transf"/>
</dbReference>
<name>A0A915JZE2_ROMCU</name>
<dbReference type="PANTHER" id="PTHR43404">
    <property type="entry name" value="LIPOPOLYSACCHARIDE CHOLINEPHOSPHOTRANSFERASE LICD"/>
    <property type="match status" value="1"/>
</dbReference>
<dbReference type="AlphaFoldDB" id="A0A915JZE2"/>
<evidence type="ECO:0000313" key="2">
    <source>
        <dbReference type="Proteomes" id="UP000887565"/>
    </source>
</evidence>
<proteinExistence type="predicted"/>
<dbReference type="InterPro" id="IPR052942">
    <property type="entry name" value="LPS_cholinephosphotransferase"/>
</dbReference>
<feature type="domain" description="LicD/FKTN/FKRP nucleotidyltransferase" evidence="1">
    <location>
        <begin position="66"/>
        <end position="101"/>
    </location>
</feature>
<accession>A0A915JZE2</accession>
<evidence type="ECO:0000313" key="3">
    <source>
        <dbReference type="WBParaSite" id="nRc.2.0.1.t31871-RA"/>
    </source>
</evidence>
<organism evidence="2 3">
    <name type="scientific">Romanomermis culicivorax</name>
    <name type="common">Nematode worm</name>
    <dbReference type="NCBI Taxonomy" id="13658"/>
    <lineage>
        <taxon>Eukaryota</taxon>
        <taxon>Metazoa</taxon>
        <taxon>Ecdysozoa</taxon>
        <taxon>Nematoda</taxon>
        <taxon>Enoplea</taxon>
        <taxon>Dorylaimia</taxon>
        <taxon>Mermithida</taxon>
        <taxon>Mermithoidea</taxon>
        <taxon>Mermithidae</taxon>
        <taxon>Romanomermis</taxon>
    </lineage>
</organism>
<reference evidence="3" key="1">
    <citation type="submission" date="2022-11" db="UniProtKB">
        <authorList>
            <consortium name="WormBaseParasite"/>
        </authorList>
    </citation>
    <scope>IDENTIFICATION</scope>
</reference>
<keyword evidence="2" id="KW-1185">Reference proteome</keyword>
<protein>
    <recommendedName>
        <fullName evidence="1">LicD/FKTN/FKRP nucleotidyltransferase domain-containing protein</fullName>
    </recommendedName>
</protein>
<sequence length="243" mass="28889">MRIHYYKRFLICKLVVLLALFVAYMTLGDAFSSLYDVAHGELPCFVDENVRHSIKYMLFNFDQLMRQYNLTYWADYGTLLGSYRNGKMIRYDQDGDLGYLYKDRAIIDFEIAPILRRRDIIVDNPDKTVQLEYKNVKIDLFAYDTYKNLGQKVPNSKTETTLTRAYYRNSDFFEQTYSDAEYDWIFPVRSNCPFENLALMCPRNAERVLATRYPYTFPYGVKLPFKFWCYANPKSFLKVLFSS</sequence>
<dbReference type="OMA" id="KWKCWLP"/>
<dbReference type="Pfam" id="PF04991">
    <property type="entry name" value="LicD"/>
    <property type="match status" value="1"/>
</dbReference>
<evidence type="ECO:0000259" key="1">
    <source>
        <dbReference type="Pfam" id="PF04991"/>
    </source>
</evidence>